<evidence type="ECO:0000313" key="3">
    <source>
        <dbReference type="Proteomes" id="UP000244450"/>
    </source>
</evidence>
<keyword evidence="3" id="KW-1185">Reference proteome</keyword>
<evidence type="ECO:0000256" key="1">
    <source>
        <dbReference type="SAM" id="MobiDB-lite"/>
    </source>
</evidence>
<organism evidence="2 3">
    <name type="scientific">Chitinophaga parva</name>
    <dbReference type="NCBI Taxonomy" id="2169414"/>
    <lineage>
        <taxon>Bacteria</taxon>
        <taxon>Pseudomonadati</taxon>
        <taxon>Bacteroidota</taxon>
        <taxon>Chitinophagia</taxon>
        <taxon>Chitinophagales</taxon>
        <taxon>Chitinophagaceae</taxon>
        <taxon>Chitinophaga</taxon>
    </lineage>
</organism>
<feature type="region of interest" description="Disordered" evidence="1">
    <location>
        <begin position="39"/>
        <end position="72"/>
    </location>
</feature>
<protein>
    <submittedName>
        <fullName evidence="2">Uncharacterized protein</fullName>
    </submittedName>
</protein>
<comment type="caution">
    <text evidence="2">The sequence shown here is derived from an EMBL/GenBank/DDBJ whole genome shotgun (WGS) entry which is preliminary data.</text>
</comment>
<accession>A0A2T7BLN9</accession>
<gene>
    <name evidence="2" type="ORF">DCC81_03695</name>
</gene>
<evidence type="ECO:0000313" key="2">
    <source>
        <dbReference type="EMBL" id="PUZ28597.1"/>
    </source>
</evidence>
<feature type="compositionally biased region" description="Acidic residues" evidence="1">
    <location>
        <begin position="54"/>
        <end position="70"/>
    </location>
</feature>
<dbReference type="EMBL" id="QCYK01000001">
    <property type="protein sequence ID" value="PUZ28597.1"/>
    <property type="molecule type" value="Genomic_DNA"/>
</dbReference>
<name>A0A2T7BLN9_9BACT</name>
<proteinExistence type="predicted"/>
<reference evidence="2 3" key="1">
    <citation type="submission" date="2018-04" db="EMBL/GenBank/DDBJ databases">
        <title>Chitinophaga fuyangensis sp. nov., isolated from soil in a chemical factory.</title>
        <authorList>
            <person name="Chen K."/>
        </authorList>
    </citation>
    <scope>NUCLEOTIDE SEQUENCE [LARGE SCALE GENOMIC DNA]</scope>
    <source>
        <strain evidence="2 3">LY-1</strain>
    </source>
</reference>
<dbReference type="AlphaFoldDB" id="A0A2T7BLN9"/>
<dbReference type="Proteomes" id="UP000244450">
    <property type="component" value="Unassembled WGS sequence"/>
</dbReference>
<sequence>MYYAGLILLRKITVIPQRKSNPMSPPAENNAVKEKVFWHPEPSPYAPTANAADQELDQEGPENWQQDEDQQDHSFEALQMLANDIDRIIGDHVSYPDKASMMAEISKHVALYPVLSDAAFKSAIGNIIIKAAKVDRDLEITRSETDTLWEQPE</sequence>